<feature type="domain" description="C2H2-type" evidence="1">
    <location>
        <begin position="350"/>
        <end position="373"/>
    </location>
</feature>
<dbReference type="EMBL" id="JARK01001358">
    <property type="protein sequence ID" value="EYC20207.1"/>
    <property type="molecule type" value="Genomic_DNA"/>
</dbReference>
<dbReference type="OrthoDB" id="5803649at2759"/>
<dbReference type="STRING" id="53326.A0A016UZI3"/>
<dbReference type="PANTHER" id="PTHR33936:SF15">
    <property type="entry name" value="C2H2-TYPE DOMAIN-CONTAINING PROTEIN"/>
    <property type="match status" value="1"/>
</dbReference>
<dbReference type="PROSITE" id="PS00028">
    <property type="entry name" value="ZINC_FINGER_C2H2_1"/>
    <property type="match status" value="1"/>
</dbReference>
<evidence type="ECO:0000259" key="1">
    <source>
        <dbReference type="PROSITE" id="PS00028"/>
    </source>
</evidence>
<comment type="caution">
    <text evidence="2">The sequence shown here is derived from an EMBL/GenBank/DDBJ whole genome shotgun (WGS) entry which is preliminary data.</text>
</comment>
<keyword evidence="3" id="KW-1185">Reference proteome</keyword>
<dbReference type="AlphaFoldDB" id="A0A016UZI3"/>
<reference evidence="3" key="1">
    <citation type="journal article" date="2015" name="Nat. Genet.">
        <title>The genome and transcriptome of the zoonotic hookworm Ancylostoma ceylanicum identify infection-specific gene families.</title>
        <authorList>
            <person name="Schwarz E.M."/>
            <person name="Hu Y."/>
            <person name="Antoshechkin I."/>
            <person name="Miller M.M."/>
            <person name="Sternberg P.W."/>
            <person name="Aroian R.V."/>
        </authorList>
    </citation>
    <scope>NUCLEOTIDE SEQUENCE</scope>
    <source>
        <strain evidence="3">HY135</strain>
    </source>
</reference>
<gene>
    <name evidence="2" type="primary">Acey_s0022.g509</name>
    <name evidence="2" type="ORF">Y032_0022g509</name>
</gene>
<dbReference type="InterPro" id="IPR013087">
    <property type="entry name" value="Znf_C2H2_type"/>
</dbReference>
<evidence type="ECO:0000313" key="2">
    <source>
        <dbReference type="EMBL" id="EYC20207.1"/>
    </source>
</evidence>
<name>A0A016UZI3_9BILA</name>
<dbReference type="Proteomes" id="UP000024635">
    <property type="component" value="Unassembled WGS sequence"/>
</dbReference>
<proteinExistence type="predicted"/>
<evidence type="ECO:0000313" key="3">
    <source>
        <dbReference type="Proteomes" id="UP000024635"/>
    </source>
</evidence>
<dbReference type="PANTHER" id="PTHR33936">
    <property type="entry name" value="PROTEIN CBG17840"/>
    <property type="match status" value="1"/>
</dbReference>
<protein>
    <recommendedName>
        <fullName evidence="1">C2H2-type domain-containing protein</fullName>
    </recommendedName>
</protein>
<sequence>MSADVCWLEMTIRRLLNRLYNSESDFYHIWIMDESEKHSKATGDDEEPLEDVKIDGVEELQDDIIEEVDVLYVSADDDIPEIAQEVITDGEYVEVVDEELLQPSSDPTHLVSNLEALRAGKHEAQLQWDYINTNLHASPVSQVASAGLDRRFVPKYPVSVARNCAVPSKQGPYLSAAPILNQRKTMLAYDLLASLPEEKRGHFIEFVDLLDKRLLCDPKFLSMPAANTLLRNSSRDCEEKVQYLSLSALDSCVSERIVDSTKQGTEISHEGETDPKEERVEERFVMTKRVDHFFKEGTATGQGRGVVEQGSVRFCPSCRMMLKRAIYYHHGRLIRKYGRCDIFTPKRFPCGDPGCHERLGTIEKLCDHMYQVHRAPTMIKHRVFNNEAEFQEFLIDLESSGNYRMPRGNKTVKGATVQYYRCNRMYSIPKSKITRLIDGIAAGDCYGNKSYANPMNPFEKETSTKPFLRTEGACTAFLRKSYLDNGKIQVRYCDYHLHSDDGVRLPRAIRSRIFEMTAKKLPAPVIVMVLRKECHQFCSPGSSLERRIMSITPREVHLTSLSFKRMLQKNEKRSFFSKHFHCCASLSLLQMRFTRELITRKCGMIATHSEEFRNSEKMRVMRKIRKTMFALTKMDMAKV</sequence>
<organism evidence="2 3">
    <name type="scientific">Ancylostoma ceylanicum</name>
    <dbReference type="NCBI Taxonomy" id="53326"/>
    <lineage>
        <taxon>Eukaryota</taxon>
        <taxon>Metazoa</taxon>
        <taxon>Ecdysozoa</taxon>
        <taxon>Nematoda</taxon>
        <taxon>Chromadorea</taxon>
        <taxon>Rhabditida</taxon>
        <taxon>Rhabditina</taxon>
        <taxon>Rhabditomorpha</taxon>
        <taxon>Strongyloidea</taxon>
        <taxon>Ancylostomatidae</taxon>
        <taxon>Ancylostomatinae</taxon>
        <taxon>Ancylostoma</taxon>
    </lineage>
</organism>
<accession>A0A016UZI3</accession>
<dbReference type="InterPro" id="IPR052797">
    <property type="entry name" value="RegFact_GeneExpr_CellDeath"/>
</dbReference>